<keyword evidence="2" id="KW-1185">Reference proteome</keyword>
<dbReference type="OrthoDB" id="168404at2759"/>
<sequence>MPRAAPIEHTKPSVDSPASRVIPRISRELDKLSWPVITSLWEPLYTPSSAVDTPPPVWGSDVWGPPITPPPNPPHTEEVVIEFGF</sequence>
<name>A0A9P0EAW3_NEZVI</name>
<dbReference type="EMBL" id="OV725078">
    <property type="protein sequence ID" value="CAH1393288.1"/>
    <property type="molecule type" value="Genomic_DNA"/>
</dbReference>
<organism evidence="1 2">
    <name type="scientific">Nezara viridula</name>
    <name type="common">Southern green stink bug</name>
    <name type="synonym">Cimex viridulus</name>
    <dbReference type="NCBI Taxonomy" id="85310"/>
    <lineage>
        <taxon>Eukaryota</taxon>
        <taxon>Metazoa</taxon>
        <taxon>Ecdysozoa</taxon>
        <taxon>Arthropoda</taxon>
        <taxon>Hexapoda</taxon>
        <taxon>Insecta</taxon>
        <taxon>Pterygota</taxon>
        <taxon>Neoptera</taxon>
        <taxon>Paraneoptera</taxon>
        <taxon>Hemiptera</taxon>
        <taxon>Heteroptera</taxon>
        <taxon>Panheteroptera</taxon>
        <taxon>Pentatomomorpha</taxon>
        <taxon>Pentatomoidea</taxon>
        <taxon>Pentatomidae</taxon>
        <taxon>Pentatominae</taxon>
        <taxon>Nezara</taxon>
    </lineage>
</organism>
<gene>
    <name evidence="1" type="ORF">NEZAVI_LOCUS3986</name>
</gene>
<dbReference type="Proteomes" id="UP001152798">
    <property type="component" value="Chromosome 2"/>
</dbReference>
<evidence type="ECO:0000313" key="1">
    <source>
        <dbReference type="EMBL" id="CAH1393288.1"/>
    </source>
</evidence>
<accession>A0A9P0EAW3</accession>
<proteinExistence type="predicted"/>
<reference evidence="1" key="1">
    <citation type="submission" date="2022-01" db="EMBL/GenBank/DDBJ databases">
        <authorList>
            <person name="King R."/>
        </authorList>
    </citation>
    <scope>NUCLEOTIDE SEQUENCE</scope>
</reference>
<evidence type="ECO:0000313" key="2">
    <source>
        <dbReference type="Proteomes" id="UP001152798"/>
    </source>
</evidence>
<dbReference type="AlphaFoldDB" id="A0A9P0EAW3"/>
<protein>
    <submittedName>
        <fullName evidence="1">Uncharacterized protein</fullName>
    </submittedName>
</protein>